<dbReference type="InterPro" id="IPR013783">
    <property type="entry name" value="Ig-like_fold"/>
</dbReference>
<comment type="caution">
    <text evidence="3">The sequence shown here is derived from an EMBL/GenBank/DDBJ whole genome shotgun (WGS) entry which is preliminary data.</text>
</comment>
<dbReference type="Proteomes" id="UP000017831">
    <property type="component" value="Unassembled WGS sequence"/>
</dbReference>
<accession>U6RAG3</accession>
<feature type="domain" description="BACON" evidence="2">
    <location>
        <begin position="334"/>
        <end position="389"/>
    </location>
</feature>
<gene>
    <name evidence="3" type="ORF">HMPREF1534_03151</name>
</gene>
<feature type="domain" description="BACON" evidence="2">
    <location>
        <begin position="248"/>
        <end position="287"/>
    </location>
</feature>
<dbReference type="EMBL" id="AQHY01000038">
    <property type="protein sequence ID" value="EOA53077.1"/>
    <property type="molecule type" value="Genomic_DNA"/>
</dbReference>
<dbReference type="STRING" id="1121098.HMPREF1534_03151"/>
<keyword evidence="1" id="KW-0732">Signal</keyword>
<dbReference type="AlphaFoldDB" id="U6RAG3"/>
<proteinExistence type="predicted"/>
<dbReference type="Pfam" id="PF13004">
    <property type="entry name" value="BACON"/>
    <property type="match status" value="4"/>
</dbReference>
<feature type="signal peptide" evidence="1">
    <location>
        <begin position="1"/>
        <end position="22"/>
    </location>
</feature>
<dbReference type="CDD" id="cd14948">
    <property type="entry name" value="BACON"/>
    <property type="match status" value="4"/>
</dbReference>
<dbReference type="HOGENOM" id="CLU_045939_0_0_10"/>
<feature type="domain" description="BACON" evidence="2">
    <location>
        <begin position="63"/>
        <end position="120"/>
    </location>
</feature>
<reference evidence="3 4" key="1">
    <citation type="submission" date="2013-04" db="EMBL/GenBank/DDBJ databases">
        <title>The Genome Sequence of Bacteroides massiliensis DSM 17679.</title>
        <authorList>
            <consortium name="The Broad Institute Genomics Platform"/>
            <person name="Earl A."/>
            <person name="Ward D."/>
            <person name="Feldgarden M."/>
            <person name="Gevers D."/>
            <person name="Martens E."/>
            <person name="Fenner L."/>
            <person name="Roux V."/>
            <person name="Mallet M.N."/>
            <person name="Raoult D."/>
            <person name="Walker B."/>
            <person name="Young S."/>
            <person name="Zeng Q."/>
            <person name="Gargeya S."/>
            <person name="Fitzgerald M."/>
            <person name="Haas B."/>
            <person name="Abouelleil A."/>
            <person name="Allen A.W."/>
            <person name="Alvarado L."/>
            <person name="Arachchi H.M."/>
            <person name="Berlin A.M."/>
            <person name="Chapman S.B."/>
            <person name="Gainer-Dewar J."/>
            <person name="Goldberg J."/>
            <person name="Griggs A."/>
            <person name="Gujja S."/>
            <person name="Hansen M."/>
            <person name="Howarth C."/>
            <person name="Imamovic A."/>
            <person name="Ireland A."/>
            <person name="Larimer J."/>
            <person name="McCowan C."/>
            <person name="Murphy C."/>
            <person name="Pearson M."/>
            <person name="Poon T.W."/>
            <person name="Priest M."/>
            <person name="Roberts A."/>
            <person name="Saif S."/>
            <person name="Shea T."/>
            <person name="Sisk P."/>
            <person name="Sykes S."/>
            <person name="Wortman J."/>
            <person name="Nusbaum C."/>
            <person name="Birren B."/>
        </authorList>
    </citation>
    <scope>NUCLEOTIDE SEQUENCE [LARGE SCALE GENOMIC DNA]</scope>
    <source>
        <strain evidence="4">B84634 / Timone 84634 / DSM 17679 / JCM 13223</strain>
    </source>
</reference>
<sequence>MKTSRYNILLVLWALMLLVACSDSSSDESEKPVAPSITLDTEIPPVIVAEGGMVAVGFKASADWTATSDQPWCIVSPASGKAGNATVTVSAEKNEDYNERNATLILRVGTVQKKITVTQKQNDALTVTADKIEVATKGGEITVEVKANVTFEYEVEEEAAGWIVSARTGAPRALTTSEVKFDISPNEEGKNRQGRIVFSSGALKSTVTVYQEGGSLLLLSKEEYTVSSGGGEIVIELRSNVDYEMVLPDVDWLTEVKTKALSSYSRRITVLPNEGYDARTAEIYFVNELQGIREKVNIVQVQKDAVLVAREEYDMPQKGGVLGFELNTNVETFDVECSETWIRKALKGRGLTAYPLSFVVEANPEEASRSAIITIIGGQAKQQVEVVQAGLSSLKRITIVHSNRMFSIPRFRGSDLTGLIKWGDGKSEEYADGISHTYTTDPPYTVVVGMNGAEEVTLHDLSGVEEVDFSKF</sequence>
<evidence type="ECO:0000259" key="2">
    <source>
        <dbReference type="Pfam" id="PF13004"/>
    </source>
</evidence>
<keyword evidence="4" id="KW-1185">Reference proteome</keyword>
<dbReference type="Gene3D" id="2.60.40.10">
    <property type="entry name" value="Immunoglobulins"/>
    <property type="match status" value="4"/>
</dbReference>
<evidence type="ECO:0000256" key="1">
    <source>
        <dbReference type="SAM" id="SignalP"/>
    </source>
</evidence>
<evidence type="ECO:0000313" key="4">
    <source>
        <dbReference type="Proteomes" id="UP000017831"/>
    </source>
</evidence>
<feature type="domain" description="BACON" evidence="2">
    <location>
        <begin position="153"/>
        <end position="212"/>
    </location>
</feature>
<dbReference type="GeneID" id="60060983"/>
<dbReference type="PATRIC" id="fig|1121098.3.peg.3201"/>
<evidence type="ECO:0000313" key="3">
    <source>
        <dbReference type="EMBL" id="EOA53077.1"/>
    </source>
</evidence>
<protein>
    <recommendedName>
        <fullName evidence="2">BACON domain-containing protein</fullName>
    </recommendedName>
</protein>
<dbReference type="RefSeq" id="WP_005943106.1">
    <property type="nucleotide sequence ID" value="NZ_KB890371.1"/>
</dbReference>
<dbReference type="eggNOG" id="COG5492">
    <property type="taxonomic scope" value="Bacteria"/>
</dbReference>
<dbReference type="PROSITE" id="PS51257">
    <property type="entry name" value="PROKAR_LIPOPROTEIN"/>
    <property type="match status" value="1"/>
</dbReference>
<dbReference type="OrthoDB" id="1050691at2"/>
<organism evidence="3 4">
    <name type="scientific">Phocaeicola massiliensis B84634 = Timone 84634 = DSM 17679 = JCM 13223</name>
    <dbReference type="NCBI Taxonomy" id="1121098"/>
    <lineage>
        <taxon>Bacteria</taxon>
        <taxon>Pseudomonadati</taxon>
        <taxon>Bacteroidota</taxon>
        <taxon>Bacteroidia</taxon>
        <taxon>Bacteroidales</taxon>
        <taxon>Bacteroidaceae</taxon>
        <taxon>Phocaeicola</taxon>
    </lineage>
</organism>
<name>U6RAG3_9BACT</name>
<dbReference type="InterPro" id="IPR024361">
    <property type="entry name" value="BACON"/>
</dbReference>
<feature type="chain" id="PRO_5004676182" description="BACON domain-containing protein" evidence="1">
    <location>
        <begin position="23"/>
        <end position="472"/>
    </location>
</feature>